<dbReference type="WBParaSite" id="SVE_0903900.1">
    <property type="protein sequence ID" value="SVE_0903900.1"/>
    <property type="gene ID" value="SVE_0903900"/>
</dbReference>
<dbReference type="PRINTS" id="PR00625">
    <property type="entry name" value="JDOMAIN"/>
</dbReference>
<dbReference type="PROSITE" id="PS50076">
    <property type="entry name" value="DNAJ_2"/>
    <property type="match status" value="1"/>
</dbReference>
<dbReference type="SMART" id="SM00271">
    <property type="entry name" value="DnaJ"/>
    <property type="match status" value="1"/>
</dbReference>
<proteinExistence type="predicted"/>
<feature type="domain" description="J" evidence="2">
    <location>
        <begin position="4"/>
        <end position="67"/>
    </location>
</feature>
<reference evidence="4" key="2">
    <citation type="submission" date="2015-08" db="UniProtKB">
        <authorList>
            <consortium name="WormBaseParasite"/>
        </authorList>
    </citation>
    <scope>IDENTIFICATION</scope>
</reference>
<evidence type="ECO:0000313" key="4">
    <source>
        <dbReference type="WBParaSite" id="SVE_0903900.1"/>
    </source>
</evidence>
<reference evidence="3" key="1">
    <citation type="submission" date="2014-07" db="EMBL/GenBank/DDBJ databases">
        <authorList>
            <person name="Martin A.A"/>
            <person name="De Silva N."/>
        </authorList>
    </citation>
    <scope>NUCLEOTIDE SEQUENCE</scope>
</reference>
<accession>A0A0K0FJG5</accession>
<protein>
    <submittedName>
        <fullName evidence="4">DnaJ homolog subfamily C member 12 (inferred by orthology to a human protein)</fullName>
    </submittedName>
</protein>
<dbReference type="Proteomes" id="UP000035680">
    <property type="component" value="Unassembled WGS sequence"/>
</dbReference>
<dbReference type="PANTHER" id="PTHR44500">
    <property type="entry name" value="DNAJ HOMOLOG SUBFAMILY C MEMBER 12"/>
    <property type="match status" value="1"/>
</dbReference>
<keyword evidence="1" id="KW-0143">Chaperone</keyword>
<dbReference type="SUPFAM" id="SSF46565">
    <property type="entry name" value="Chaperone J-domain"/>
    <property type="match status" value="1"/>
</dbReference>
<dbReference type="GO" id="GO:0005737">
    <property type="term" value="C:cytoplasm"/>
    <property type="evidence" value="ECO:0007669"/>
    <property type="project" value="TreeGrafter"/>
</dbReference>
<dbReference type="InterPro" id="IPR036869">
    <property type="entry name" value="J_dom_sf"/>
</dbReference>
<dbReference type="Gene3D" id="1.10.287.110">
    <property type="entry name" value="DnaJ domain"/>
    <property type="match status" value="1"/>
</dbReference>
<dbReference type="InterPro" id="IPR001623">
    <property type="entry name" value="DnaJ_domain"/>
</dbReference>
<dbReference type="CDD" id="cd06257">
    <property type="entry name" value="DnaJ"/>
    <property type="match status" value="1"/>
</dbReference>
<keyword evidence="3" id="KW-1185">Reference proteome</keyword>
<sequence>MSKNLYDILGCHQSNSTEQIMQEYRKLAKKFHPDKCSSDEAEYFKNIQYAKDILTDVRKKEHYDLYLKLGNIMPLKDWMDNLEHFQQSFHWRTPKPQQSLAMKGDKEEMEREKEMSNLLTTSGDNSWRRHNNETINAFRNYEI</sequence>
<dbReference type="Pfam" id="PF00226">
    <property type="entry name" value="DnaJ"/>
    <property type="match status" value="1"/>
</dbReference>
<evidence type="ECO:0000256" key="1">
    <source>
        <dbReference type="ARBA" id="ARBA00023186"/>
    </source>
</evidence>
<evidence type="ECO:0000259" key="2">
    <source>
        <dbReference type="PROSITE" id="PS50076"/>
    </source>
</evidence>
<dbReference type="PANTHER" id="PTHR44500:SF1">
    <property type="entry name" value="DNAJ HOMOLOG SUBFAMILY C MEMBER 12"/>
    <property type="match status" value="1"/>
</dbReference>
<organism evidence="3 4">
    <name type="scientific">Strongyloides venezuelensis</name>
    <name type="common">Threadworm</name>
    <dbReference type="NCBI Taxonomy" id="75913"/>
    <lineage>
        <taxon>Eukaryota</taxon>
        <taxon>Metazoa</taxon>
        <taxon>Ecdysozoa</taxon>
        <taxon>Nematoda</taxon>
        <taxon>Chromadorea</taxon>
        <taxon>Rhabditida</taxon>
        <taxon>Tylenchina</taxon>
        <taxon>Panagrolaimomorpha</taxon>
        <taxon>Strongyloidoidea</taxon>
        <taxon>Strongyloididae</taxon>
        <taxon>Strongyloides</taxon>
    </lineage>
</organism>
<evidence type="ECO:0000313" key="3">
    <source>
        <dbReference type="Proteomes" id="UP000035680"/>
    </source>
</evidence>
<dbReference type="InterPro" id="IPR029827">
    <property type="entry name" value="JDP1-like"/>
</dbReference>
<name>A0A0K0FJG5_STRVS</name>
<dbReference type="STRING" id="75913.A0A0K0FJG5"/>
<dbReference type="AlphaFoldDB" id="A0A0K0FJG5"/>